<dbReference type="AlphaFoldDB" id="A0A4R6TCS7"/>
<dbReference type="Proteomes" id="UP000295390">
    <property type="component" value="Unassembled WGS sequence"/>
</dbReference>
<dbReference type="EMBL" id="SNYH01000003">
    <property type="protein sequence ID" value="TDQ27615.1"/>
    <property type="molecule type" value="Genomic_DNA"/>
</dbReference>
<comment type="caution">
    <text evidence="1">The sequence shown here is derived from an EMBL/GenBank/DDBJ whole genome shotgun (WGS) entry which is preliminary data.</text>
</comment>
<gene>
    <name evidence="1" type="ORF">DFQ07_1466</name>
</gene>
<organism evidence="1 2">
    <name type="scientific">Tenacibaculum caenipelagi</name>
    <dbReference type="NCBI Taxonomy" id="1325435"/>
    <lineage>
        <taxon>Bacteria</taxon>
        <taxon>Pseudomonadati</taxon>
        <taxon>Bacteroidota</taxon>
        <taxon>Flavobacteriia</taxon>
        <taxon>Flavobacteriales</taxon>
        <taxon>Flavobacteriaceae</taxon>
        <taxon>Tenacibaculum</taxon>
    </lineage>
</organism>
<proteinExistence type="predicted"/>
<accession>A0A4R6TCS7</accession>
<dbReference type="RefSeq" id="WP_166627739.1">
    <property type="nucleotide sequence ID" value="NZ_SNYH01000003.1"/>
</dbReference>
<reference evidence="1 2" key="1">
    <citation type="submission" date="2019-03" db="EMBL/GenBank/DDBJ databases">
        <title>Genomic Encyclopedia of Type Strains, Phase III (KMG-III): the genomes of soil and plant-associated and newly described type strains.</title>
        <authorList>
            <person name="Whitman W."/>
        </authorList>
    </citation>
    <scope>NUCLEOTIDE SEQUENCE [LARGE SCALE GENOMIC DNA]</scope>
    <source>
        <strain evidence="1 2">CECT 8283</strain>
    </source>
</reference>
<protein>
    <submittedName>
        <fullName evidence="1">Uncharacterized protein</fullName>
    </submittedName>
</protein>
<evidence type="ECO:0000313" key="1">
    <source>
        <dbReference type="EMBL" id="TDQ27615.1"/>
    </source>
</evidence>
<evidence type="ECO:0000313" key="2">
    <source>
        <dbReference type="Proteomes" id="UP000295390"/>
    </source>
</evidence>
<sequence length="49" mass="5959">MNKYINEVKSDKQMKYLQSVINKYKEVVIKTAYNYAKKHFYQPPTPFQL</sequence>
<keyword evidence="2" id="KW-1185">Reference proteome</keyword>
<name>A0A4R6TCS7_9FLAO</name>